<dbReference type="PANTHER" id="PTHR21445:SF0">
    <property type="entry name" value="APURINIC-APYRIMIDINIC ENDONUCLEASE"/>
    <property type="match status" value="1"/>
</dbReference>
<dbReference type="InterPro" id="IPR001719">
    <property type="entry name" value="AP_endonuc_2"/>
</dbReference>
<proteinExistence type="predicted"/>
<dbReference type="GO" id="GO:0003906">
    <property type="term" value="F:DNA-(apurinic or apyrimidinic site) endonuclease activity"/>
    <property type="evidence" value="ECO:0007669"/>
    <property type="project" value="TreeGrafter"/>
</dbReference>
<name>A0A645CY34_9ZZZZ</name>
<dbReference type="InterPro" id="IPR036237">
    <property type="entry name" value="Xyl_isomerase-like_sf"/>
</dbReference>
<dbReference type="GO" id="GO:0008833">
    <property type="term" value="F:deoxyribonuclease IV (phage-T4-induced) activity"/>
    <property type="evidence" value="ECO:0007669"/>
    <property type="project" value="UniProtKB-EC"/>
</dbReference>
<dbReference type="GO" id="GO:0008081">
    <property type="term" value="F:phosphoric diester hydrolase activity"/>
    <property type="evidence" value="ECO:0007669"/>
    <property type="project" value="TreeGrafter"/>
</dbReference>
<dbReference type="EMBL" id="VSSQ01031062">
    <property type="protein sequence ID" value="MPM81819.1"/>
    <property type="molecule type" value="Genomic_DNA"/>
</dbReference>
<dbReference type="Gene3D" id="3.20.20.150">
    <property type="entry name" value="Divalent-metal-dependent TIM barrel enzymes"/>
    <property type="match status" value="1"/>
</dbReference>
<evidence type="ECO:0000313" key="1">
    <source>
        <dbReference type="EMBL" id="MPM81819.1"/>
    </source>
</evidence>
<dbReference type="GO" id="GO:0008270">
    <property type="term" value="F:zinc ion binding"/>
    <property type="evidence" value="ECO:0007669"/>
    <property type="project" value="InterPro"/>
</dbReference>
<dbReference type="EC" id="3.1.21.2" evidence="1"/>
<keyword evidence="1" id="KW-0255">Endonuclease</keyword>
<protein>
    <submittedName>
        <fullName evidence="1">Endonuclease 4</fullName>
        <ecNumber evidence="1">3.1.21.2</ecNumber>
    </submittedName>
</protein>
<keyword evidence="1" id="KW-0378">Hydrolase</keyword>
<dbReference type="AlphaFoldDB" id="A0A645CY34"/>
<accession>A0A645CY34</accession>
<sequence>MMPFGDKKDRHEVIGEGKIGLDGIMDFMTNPRLSHLPFFLETPLEDEGHKREIKMIKDILESK</sequence>
<keyword evidence="1" id="KW-0540">Nuclease</keyword>
<organism evidence="1">
    <name type="scientific">bioreactor metagenome</name>
    <dbReference type="NCBI Taxonomy" id="1076179"/>
    <lineage>
        <taxon>unclassified sequences</taxon>
        <taxon>metagenomes</taxon>
        <taxon>ecological metagenomes</taxon>
    </lineage>
</organism>
<dbReference type="GO" id="GO:0003677">
    <property type="term" value="F:DNA binding"/>
    <property type="evidence" value="ECO:0007669"/>
    <property type="project" value="InterPro"/>
</dbReference>
<dbReference type="SUPFAM" id="SSF51658">
    <property type="entry name" value="Xylose isomerase-like"/>
    <property type="match status" value="1"/>
</dbReference>
<comment type="caution">
    <text evidence="1">The sequence shown here is derived from an EMBL/GenBank/DDBJ whole genome shotgun (WGS) entry which is preliminary data.</text>
</comment>
<reference evidence="1" key="1">
    <citation type="submission" date="2019-08" db="EMBL/GenBank/DDBJ databases">
        <authorList>
            <person name="Kucharzyk K."/>
            <person name="Murdoch R.W."/>
            <person name="Higgins S."/>
            <person name="Loffler F."/>
        </authorList>
    </citation>
    <scope>NUCLEOTIDE SEQUENCE</scope>
</reference>
<dbReference type="PANTHER" id="PTHR21445">
    <property type="entry name" value="ENDONUCLEASE IV ENDODEOXYRIBONUCLEASE IV"/>
    <property type="match status" value="1"/>
</dbReference>
<dbReference type="GO" id="GO:0006284">
    <property type="term" value="P:base-excision repair"/>
    <property type="evidence" value="ECO:0007669"/>
    <property type="project" value="TreeGrafter"/>
</dbReference>
<gene>
    <name evidence="1" type="primary">nfo_32</name>
    <name evidence="1" type="ORF">SDC9_128876</name>
</gene>